<keyword evidence="3" id="KW-1185">Reference proteome</keyword>
<feature type="region of interest" description="Disordered" evidence="1">
    <location>
        <begin position="59"/>
        <end position="97"/>
    </location>
</feature>
<protein>
    <submittedName>
        <fullName evidence="2">Uncharacterized protein</fullName>
    </submittedName>
</protein>
<evidence type="ECO:0000313" key="3">
    <source>
        <dbReference type="Proteomes" id="UP000199301"/>
    </source>
</evidence>
<dbReference type="AlphaFoldDB" id="A0A1H1FQF6"/>
<dbReference type="OrthoDB" id="3697935at2"/>
<dbReference type="STRING" id="995062.SAMN04489718_3176"/>
<dbReference type="RefSeq" id="WP_092525115.1">
    <property type="nucleotide sequence ID" value="NZ_FNKO01000002.1"/>
</dbReference>
<organism evidence="2 3">
    <name type="scientific">Actinopolyspora saharensis</name>
    <dbReference type="NCBI Taxonomy" id="995062"/>
    <lineage>
        <taxon>Bacteria</taxon>
        <taxon>Bacillati</taxon>
        <taxon>Actinomycetota</taxon>
        <taxon>Actinomycetes</taxon>
        <taxon>Actinopolysporales</taxon>
        <taxon>Actinopolysporaceae</taxon>
        <taxon>Actinopolyspora</taxon>
    </lineage>
</organism>
<evidence type="ECO:0000256" key="1">
    <source>
        <dbReference type="SAM" id="MobiDB-lite"/>
    </source>
</evidence>
<evidence type="ECO:0000313" key="2">
    <source>
        <dbReference type="EMBL" id="SDR03222.1"/>
    </source>
</evidence>
<dbReference type="EMBL" id="FNKO01000002">
    <property type="protein sequence ID" value="SDR03222.1"/>
    <property type="molecule type" value="Genomic_DNA"/>
</dbReference>
<dbReference type="Proteomes" id="UP000199301">
    <property type="component" value="Unassembled WGS sequence"/>
</dbReference>
<feature type="compositionally biased region" description="Polar residues" evidence="1">
    <location>
        <begin position="81"/>
        <end position="90"/>
    </location>
</feature>
<name>A0A1H1FQF6_9ACTN</name>
<sequence>MLNAPNERAAALLRQCRWHCSEAAFALGNWRYTPAHCRELADELIELAAVLRQCATAHETTPAEEITAEELTTEEAVGKTAGNTATTRPPTTAEGGT</sequence>
<proteinExistence type="predicted"/>
<reference evidence="3" key="1">
    <citation type="submission" date="2016-10" db="EMBL/GenBank/DDBJ databases">
        <authorList>
            <person name="Varghese N."/>
            <person name="Submissions S."/>
        </authorList>
    </citation>
    <scope>NUCLEOTIDE SEQUENCE [LARGE SCALE GENOMIC DNA]</scope>
    <source>
        <strain evidence="3">DSM 45459</strain>
    </source>
</reference>
<gene>
    <name evidence="2" type="ORF">SAMN04489718_3176</name>
</gene>
<accession>A0A1H1FQF6</accession>